<feature type="compositionally biased region" description="Pro residues" evidence="1">
    <location>
        <begin position="94"/>
        <end position="104"/>
    </location>
</feature>
<proteinExistence type="predicted"/>
<dbReference type="InterPro" id="IPR014248">
    <property type="entry name" value="Spore_coat_assembly_SafA"/>
</dbReference>
<dbReference type="PROSITE" id="PS51782">
    <property type="entry name" value="LYSM"/>
    <property type="match status" value="1"/>
</dbReference>
<gene>
    <name evidence="3" type="primary">safA</name>
    <name evidence="3" type="ORF">F9802_00305</name>
</gene>
<dbReference type="PANTHER" id="PTHR33734">
    <property type="entry name" value="LYSM DOMAIN-CONTAINING GPI-ANCHORED PROTEIN 2"/>
    <property type="match status" value="1"/>
</dbReference>
<dbReference type="SUPFAM" id="SSF54106">
    <property type="entry name" value="LysM domain"/>
    <property type="match status" value="1"/>
</dbReference>
<evidence type="ECO:0000256" key="1">
    <source>
        <dbReference type="SAM" id="MobiDB-lite"/>
    </source>
</evidence>
<dbReference type="EMBL" id="WEIO01000001">
    <property type="protein sequence ID" value="KAB7708638.1"/>
    <property type="molecule type" value="Genomic_DNA"/>
</dbReference>
<protein>
    <submittedName>
        <fullName evidence="3">SafA/ExsA family spore coat assembly protein</fullName>
    </submittedName>
</protein>
<dbReference type="Gene3D" id="3.10.350.10">
    <property type="entry name" value="LysM domain"/>
    <property type="match status" value="1"/>
</dbReference>
<sequence length="445" mass="49680">MRIHIVQKGDTLWTIAKKYGVNFDELKKMNAQLSNPDLIMPGMKIKVPAPAGTPKKEMPKPQKEAPVAPPPAPVKEQVKEQVQPAPPVKEQVQPAPPVKQQPKMPAMPPLPPIIPEVEINQIFQMNMEQMQQTVQPQAPAKPDNIFPGLGKKEEVMESPSLPIAPPVMPEMEIAPKLQGGCTYQMNPHANMYQMAPQVQGHGMHHGLQPHWCMPAPIHTAPPMQCPYGIAGENIMPPPYGMAGENMMPSPHGMAGENMMHPPYEMAGENMMPPPHGMAGENMMHPLYETAEENMMESLDVSPNYPMMNYPSPDQVQGVQDEMSFMPMPYAPQMYPAPPYQMPNYPPYGQCIPMTPVMPGMGYHSPYGAMPYQPMGYGMESPEYSSPSHVMGAYQPQAHYPQPVMQQPYMHGYHQQPMHPSMGMPHHQHPKKLDCGCQRLDEEDEE</sequence>
<dbReference type="NCBIfam" id="TIGR02899">
    <property type="entry name" value="spore_safA"/>
    <property type="match status" value="1"/>
</dbReference>
<dbReference type="GO" id="GO:0008932">
    <property type="term" value="F:lytic endotransglycosylase activity"/>
    <property type="evidence" value="ECO:0007669"/>
    <property type="project" value="TreeGrafter"/>
</dbReference>
<dbReference type="SMART" id="SM00257">
    <property type="entry name" value="LysM"/>
    <property type="match status" value="1"/>
</dbReference>
<name>A0A6I1FIZ0_9BACI</name>
<organism evidence="3 4">
    <name type="scientific">Bacillus aerolatus</name>
    <dbReference type="NCBI Taxonomy" id="2653354"/>
    <lineage>
        <taxon>Bacteria</taxon>
        <taxon>Bacillati</taxon>
        <taxon>Bacillota</taxon>
        <taxon>Bacilli</taxon>
        <taxon>Bacillales</taxon>
        <taxon>Bacillaceae</taxon>
        <taxon>Bacillus</taxon>
    </lineage>
</organism>
<evidence type="ECO:0000259" key="2">
    <source>
        <dbReference type="PROSITE" id="PS51782"/>
    </source>
</evidence>
<feature type="compositionally biased region" description="Low complexity" evidence="1">
    <location>
        <begin position="80"/>
        <end position="93"/>
    </location>
</feature>
<accession>A0A6I1FIZ0</accession>
<dbReference type="Pfam" id="PF01476">
    <property type="entry name" value="LysM"/>
    <property type="match status" value="1"/>
</dbReference>
<dbReference type="CDD" id="cd00118">
    <property type="entry name" value="LysM"/>
    <property type="match status" value="1"/>
</dbReference>
<dbReference type="AlphaFoldDB" id="A0A6I1FIZ0"/>
<keyword evidence="4" id="KW-1185">Reference proteome</keyword>
<dbReference type="RefSeq" id="WP_152149163.1">
    <property type="nucleotide sequence ID" value="NZ_WEIO01000001.1"/>
</dbReference>
<dbReference type="PANTHER" id="PTHR33734:SF34">
    <property type="entry name" value="SPOIVD-ASSOCIATED FACTOR A"/>
    <property type="match status" value="1"/>
</dbReference>
<feature type="domain" description="LysM" evidence="2">
    <location>
        <begin position="2"/>
        <end position="47"/>
    </location>
</feature>
<dbReference type="InterPro" id="IPR018392">
    <property type="entry name" value="LysM"/>
</dbReference>
<evidence type="ECO:0000313" key="4">
    <source>
        <dbReference type="Proteomes" id="UP000429595"/>
    </source>
</evidence>
<evidence type="ECO:0000313" key="3">
    <source>
        <dbReference type="EMBL" id="KAB7708638.1"/>
    </source>
</evidence>
<feature type="region of interest" description="Disordered" evidence="1">
    <location>
        <begin position="47"/>
        <end position="104"/>
    </location>
</feature>
<dbReference type="Proteomes" id="UP000429595">
    <property type="component" value="Unassembled WGS sequence"/>
</dbReference>
<reference evidence="3 4" key="1">
    <citation type="submission" date="2019-10" db="EMBL/GenBank/DDBJ databases">
        <title>Bacillus aerolatum sp. nov., isolated from bioaerosol of sport playgrounds.</title>
        <authorList>
            <person name="Chen P."/>
            <person name="Zhang G."/>
        </authorList>
    </citation>
    <scope>NUCLEOTIDE SEQUENCE [LARGE SCALE GENOMIC DNA]</scope>
    <source>
        <strain evidence="3 4">CX253</strain>
    </source>
</reference>
<comment type="caution">
    <text evidence="3">The sequence shown here is derived from an EMBL/GenBank/DDBJ whole genome shotgun (WGS) entry which is preliminary data.</text>
</comment>
<feature type="compositionally biased region" description="Basic and acidic residues" evidence="1">
    <location>
        <begin position="54"/>
        <end position="63"/>
    </location>
</feature>
<dbReference type="InterPro" id="IPR036779">
    <property type="entry name" value="LysM_dom_sf"/>
</dbReference>